<dbReference type="RefSeq" id="WP_091101871.1">
    <property type="nucleotide sequence ID" value="NZ_FMHZ01000002.1"/>
</dbReference>
<sequence>MRRKLVPVVALSMACLLVFTSACSSGSRKKRNRSADRPATSAKDIDGDATRATPTPRRTARPADRLTCADLRSAEVGSRQVRFRGYADPIPLAGGRWAGGDGSTVELQKPCAIGDLDGDGADDAVGVVMLNGGGSGSFFTLAVWRNVGGDPAYQAQTDLGDRTPVTSVSVRDGRATVVYLTRTPDSAMAELNIRRTASYQLSGTSLTERGHTDAPYRS</sequence>
<keyword evidence="4" id="KW-1185">Reference proteome</keyword>
<evidence type="ECO:0000256" key="1">
    <source>
        <dbReference type="SAM" id="MobiDB-lite"/>
    </source>
</evidence>
<gene>
    <name evidence="3" type="ORF">GA0070606_3735</name>
</gene>
<evidence type="ECO:0008006" key="5">
    <source>
        <dbReference type="Google" id="ProtNLM"/>
    </source>
</evidence>
<reference evidence="4" key="1">
    <citation type="submission" date="2016-06" db="EMBL/GenBank/DDBJ databases">
        <authorList>
            <person name="Varghese N."/>
            <person name="Submissions Spin"/>
        </authorList>
    </citation>
    <scope>NUCLEOTIDE SEQUENCE [LARGE SCALE GENOMIC DNA]</scope>
    <source>
        <strain evidence="4">DSM 43903</strain>
    </source>
</reference>
<dbReference type="AlphaFoldDB" id="A0A1C6V9Q5"/>
<dbReference type="EMBL" id="FMHZ01000002">
    <property type="protein sequence ID" value="SCL63083.1"/>
    <property type="molecule type" value="Genomic_DNA"/>
</dbReference>
<accession>A0A1C6V9Q5</accession>
<feature type="region of interest" description="Disordered" evidence="1">
    <location>
        <begin position="26"/>
        <end position="63"/>
    </location>
</feature>
<protein>
    <recommendedName>
        <fullName evidence="5">FG-GAP repeat-containing protein</fullName>
    </recommendedName>
</protein>
<name>A0A1C6V9Q5_9ACTN</name>
<feature type="signal peptide" evidence="2">
    <location>
        <begin position="1"/>
        <end position="24"/>
    </location>
</feature>
<dbReference type="OrthoDB" id="4231854at2"/>
<organism evidence="3 4">
    <name type="scientific">Micromonospora citrea</name>
    <dbReference type="NCBI Taxonomy" id="47855"/>
    <lineage>
        <taxon>Bacteria</taxon>
        <taxon>Bacillati</taxon>
        <taxon>Actinomycetota</taxon>
        <taxon>Actinomycetes</taxon>
        <taxon>Micromonosporales</taxon>
        <taxon>Micromonosporaceae</taxon>
        <taxon>Micromonospora</taxon>
    </lineage>
</organism>
<proteinExistence type="predicted"/>
<feature type="chain" id="PRO_5008748501" description="FG-GAP repeat-containing protein" evidence="2">
    <location>
        <begin position="25"/>
        <end position="218"/>
    </location>
</feature>
<dbReference type="PROSITE" id="PS51257">
    <property type="entry name" value="PROKAR_LIPOPROTEIN"/>
    <property type="match status" value="1"/>
</dbReference>
<keyword evidence="2" id="KW-0732">Signal</keyword>
<evidence type="ECO:0000256" key="2">
    <source>
        <dbReference type="SAM" id="SignalP"/>
    </source>
</evidence>
<evidence type="ECO:0000313" key="3">
    <source>
        <dbReference type="EMBL" id="SCL63083.1"/>
    </source>
</evidence>
<dbReference type="Proteomes" id="UP000199001">
    <property type="component" value="Unassembled WGS sequence"/>
</dbReference>
<evidence type="ECO:0000313" key="4">
    <source>
        <dbReference type="Proteomes" id="UP000199001"/>
    </source>
</evidence>
<dbReference type="STRING" id="47855.GA0070606_3735"/>